<dbReference type="SUPFAM" id="SSF52540">
    <property type="entry name" value="P-loop containing nucleoside triphosphate hydrolases"/>
    <property type="match status" value="1"/>
</dbReference>
<dbReference type="EMBL" id="JASPKY010000632">
    <property type="protein sequence ID" value="KAK9687618.1"/>
    <property type="molecule type" value="Genomic_DNA"/>
</dbReference>
<proteinExistence type="inferred from homology"/>
<evidence type="ECO:0000313" key="5">
    <source>
        <dbReference type="Proteomes" id="UP001458880"/>
    </source>
</evidence>
<keyword evidence="5" id="KW-1185">Reference proteome</keyword>
<accession>A0AAW1IE16</accession>
<organism evidence="4 5">
    <name type="scientific">Popillia japonica</name>
    <name type="common">Japanese beetle</name>
    <dbReference type="NCBI Taxonomy" id="7064"/>
    <lineage>
        <taxon>Eukaryota</taxon>
        <taxon>Metazoa</taxon>
        <taxon>Ecdysozoa</taxon>
        <taxon>Arthropoda</taxon>
        <taxon>Hexapoda</taxon>
        <taxon>Insecta</taxon>
        <taxon>Pterygota</taxon>
        <taxon>Neoptera</taxon>
        <taxon>Endopterygota</taxon>
        <taxon>Coleoptera</taxon>
        <taxon>Polyphaga</taxon>
        <taxon>Scarabaeiformia</taxon>
        <taxon>Scarabaeidae</taxon>
        <taxon>Rutelinae</taxon>
        <taxon>Popillia</taxon>
    </lineage>
</organism>
<protein>
    <submittedName>
        <fullName evidence="4">Sulfotransferase domain</fullName>
    </submittedName>
</protein>
<evidence type="ECO:0000256" key="2">
    <source>
        <dbReference type="ARBA" id="ARBA00022679"/>
    </source>
</evidence>
<keyword evidence="2" id="KW-0808">Transferase</keyword>
<dbReference type="Pfam" id="PF00685">
    <property type="entry name" value="Sulfotransfer_1"/>
    <property type="match status" value="1"/>
</dbReference>
<evidence type="ECO:0000256" key="1">
    <source>
        <dbReference type="ARBA" id="ARBA00005771"/>
    </source>
</evidence>
<sequence>MSFTFAPLERCYSEKLDKWFGKKDCERCYSEKLDKWFGKKDCLYEFNPGKFVMPLEYSLMAQDILDSEVRPDDVWLISFSRTGSTWCQEIIWLIANNLDFGKSTSTIQQLRAPLLEGSIYFADNPEYCQHVGGNSVEYVKGLPSPRFIKSHIPYDQLPRKLHTVKPKIIYMARNPKDVCRSYHPHMQMFYGMNVGFEESAKMFCEGKMPLGDVLDHSLEFWKRREEPHILFLKYEDLRSDTKGIIRRIAAFLAKPLTDEDVNNIYDFLTLTKMKDNPSVNMETFTAFHEKNGRQNGGVPFIGNGKIGAWKEQMTPAISKMEKRKTERRGSVYREWQNWSVERTDDTGNFENVR</sequence>
<dbReference type="InterPro" id="IPR000863">
    <property type="entry name" value="Sulfotransferase_dom"/>
</dbReference>
<evidence type="ECO:0000313" key="4">
    <source>
        <dbReference type="EMBL" id="KAK9687618.1"/>
    </source>
</evidence>
<comment type="similarity">
    <text evidence="1">Belongs to the sulfotransferase 1 family.</text>
</comment>
<evidence type="ECO:0000259" key="3">
    <source>
        <dbReference type="Pfam" id="PF00685"/>
    </source>
</evidence>
<dbReference type="InterPro" id="IPR027417">
    <property type="entry name" value="P-loop_NTPase"/>
</dbReference>
<reference evidence="4 5" key="1">
    <citation type="journal article" date="2024" name="BMC Genomics">
        <title>De novo assembly and annotation of Popillia japonica's genome with initial clues to its potential as an invasive pest.</title>
        <authorList>
            <person name="Cucini C."/>
            <person name="Boschi S."/>
            <person name="Funari R."/>
            <person name="Cardaioli E."/>
            <person name="Iannotti N."/>
            <person name="Marturano G."/>
            <person name="Paoli F."/>
            <person name="Bruttini M."/>
            <person name="Carapelli A."/>
            <person name="Frati F."/>
            <person name="Nardi F."/>
        </authorList>
    </citation>
    <scope>NUCLEOTIDE SEQUENCE [LARGE SCALE GENOMIC DNA]</scope>
    <source>
        <strain evidence="4">DMR45628</strain>
    </source>
</reference>
<dbReference type="AlphaFoldDB" id="A0AAW1IE16"/>
<dbReference type="GO" id="GO:0008146">
    <property type="term" value="F:sulfotransferase activity"/>
    <property type="evidence" value="ECO:0007669"/>
    <property type="project" value="InterPro"/>
</dbReference>
<dbReference type="Gene3D" id="3.40.50.300">
    <property type="entry name" value="P-loop containing nucleotide triphosphate hydrolases"/>
    <property type="match status" value="1"/>
</dbReference>
<gene>
    <name evidence="4" type="ORF">QE152_g36154</name>
</gene>
<dbReference type="Proteomes" id="UP001458880">
    <property type="component" value="Unassembled WGS sequence"/>
</dbReference>
<feature type="domain" description="Sulfotransferase" evidence="3">
    <location>
        <begin position="71"/>
        <end position="319"/>
    </location>
</feature>
<comment type="caution">
    <text evidence="4">The sequence shown here is derived from an EMBL/GenBank/DDBJ whole genome shotgun (WGS) entry which is preliminary data.</text>
</comment>
<name>A0AAW1IE16_POPJA</name>
<dbReference type="PANTHER" id="PTHR11783">
    <property type="entry name" value="SULFOTRANSFERASE SULT"/>
    <property type="match status" value="1"/>
</dbReference>